<evidence type="ECO:0000313" key="1">
    <source>
        <dbReference type="EMBL" id="MDP5307689.1"/>
    </source>
</evidence>
<gene>
    <name evidence="1" type="ORF">Q5Y72_11355</name>
</gene>
<sequence length="358" mass="38668">MARFERLVLHIGDTKAGSTTLQHVLTRGRDGAMGFDIAFPGRDANHNAVADALRAVDGGPGPAECRRRLARFRADLRAAPSAACCVISAENLSFLAPARLREFIEAELRPHAGRIEIVHYLRPHVARMRSGYAESVKIGLEFRPFPDFVQQTTRQGRFCRSGVVQACRETFGDAYIPRPLIRAHLVGGDIVTDFLALATGAAQRPPQAPSLNQSLDCVALGEIQRLQSGIRTRSRGLRHAVGYEFARRYARQPSPVPTPRLGILPRAAGRLDGRYRRDAIALDRALGLTADGFSAALDRDLQAAQGGVANPQDLPPNPAALAASRGLRRWLALPLPDRVLAALLARRGALAGAGSSDP</sequence>
<reference evidence="1 2" key="1">
    <citation type="submission" date="2023-08" db="EMBL/GenBank/DDBJ databases">
        <authorList>
            <person name="Park J.-S."/>
        </authorList>
    </citation>
    <scope>NUCLEOTIDE SEQUENCE [LARGE SCALE GENOMIC DNA]</scope>
    <source>
        <strain evidence="1 2">2205BS29-5</strain>
    </source>
</reference>
<comment type="caution">
    <text evidence="1">The sequence shown here is derived from an EMBL/GenBank/DDBJ whole genome shotgun (WGS) entry which is preliminary data.</text>
</comment>
<keyword evidence="2" id="KW-1185">Reference proteome</keyword>
<dbReference type="Proteomes" id="UP001224997">
    <property type="component" value="Unassembled WGS sequence"/>
</dbReference>
<proteinExistence type="predicted"/>
<accession>A0ABT9JCX8</accession>
<dbReference type="RefSeq" id="WP_305963541.1">
    <property type="nucleotide sequence ID" value="NZ_JAVAMQ010000009.1"/>
</dbReference>
<protein>
    <submittedName>
        <fullName evidence="1">Uncharacterized protein</fullName>
    </submittedName>
</protein>
<evidence type="ECO:0000313" key="2">
    <source>
        <dbReference type="Proteomes" id="UP001224997"/>
    </source>
</evidence>
<name>A0ABT9JCX8_9RHOB</name>
<dbReference type="EMBL" id="JAVAMQ010000009">
    <property type="protein sequence ID" value="MDP5307689.1"/>
    <property type="molecule type" value="Genomic_DNA"/>
</dbReference>
<organism evidence="1 2">
    <name type="scientific">Paracoccus spongiarum</name>
    <dbReference type="NCBI Taxonomy" id="3064387"/>
    <lineage>
        <taxon>Bacteria</taxon>
        <taxon>Pseudomonadati</taxon>
        <taxon>Pseudomonadota</taxon>
        <taxon>Alphaproteobacteria</taxon>
        <taxon>Rhodobacterales</taxon>
        <taxon>Paracoccaceae</taxon>
        <taxon>Paracoccus</taxon>
    </lineage>
</organism>